<feature type="region of interest" description="Disordered" evidence="11">
    <location>
        <begin position="1157"/>
        <end position="1204"/>
    </location>
</feature>
<feature type="compositionally biased region" description="Polar residues" evidence="11">
    <location>
        <begin position="744"/>
        <end position="764"/>
    </location>
</feature>
<evidence type="ECO:0000256" key="6">
    <source>
        <dbReference type="ARBA" id="ARBA00023015"/>
    </source>
</evidence>
<keyword evidence="3" id="KW-0677">Repeat</keyword>
<dbReference type="Pfam" id="PF10545">
    <property type="entry name" value="MADF_DNA_bdg"/>
    <property type="match status" value="4"/>
</dbReference>
<evidence type="ECO:0000256" key="11">
    <source>
        <dbReference type="SAM" id="MobiDB-lite"/>
    </source>
</evidence>
<feature type="domain" description="MADF" evidence="13">
    <location>
        <begin position="788"/>
        <end position="881"/>
    </location>
</feature>
<feature type="compositionally biased region" description="Polar residues" evidence="11">
    <location>
        <begin position="547"/>
        <end position="566"/>
    </location>
</feature>
<reference evidence="15" key="1">
    <citation type="submission" date="2015-05" db="EMBL/GenBank/DDBJ databases">
        <authorList>
            <person name="Wilson R.K."/>
            <person name="Warren W.C."/>
            <person name="Olafson P."/>
        </authorList>
    </citation>
    <scope>NUCLEOTIDE SEQUENCE [LARGE SCALE GENOMIC DNA]</scope>
    <source>
        <strain evidence="15">USDA</strain>
    </source>
</reference>
<feature type="compositionally biased region" description="Acidic residues" evidence="11">
    <location>
        <begin position="1019"/>
        <end position="1028"/>
    </location>
</feature>
<keyword evidence="9" id="KW-0539">Nucleus</keyword>
<keyword evidence="15" id="KW-1185">Reference proteome</keyword>
<dbReference type="SMART" id="SM00355">
    <property type="entry name" value="ZnF_C2H2"/>
    <property type="match status" value="8"/>
</dbReference>
<feature type="compositionally biased region" description="Low complexity" evidence="11">
    <location>
        <begin position="655"/>
        <end position="675"/>
    </location>
</feature>
<evidence type="ECO:0000259" key="12">
    <source>
        <dbReference type="PROSITE" id="PS50157"/>
    </source>
</evidence>
<dbReference type="GO" id="GO:0008270">
    <property type="term" value="F:zinc ion binding"/>
    <property type="evidence" value="ECO:0007669"/>
    <property type="project" value="UniProtKB-KW"/>
</dbReference>
<feature type="region of interest" description="Disordered" evidence="11">
    <location>
        <begin position="545"/>
        <end position="616"/>
    </location>
</feature>
<feature type="domain" description="C2H2-type" evidence="12">
    <location>
        <begin position="1572"/>
        <end position="1599"/>
    </location>
</feature>
<dbReference type="InterPro" id="IPR006578">
    <property type="entry name" value="MADF-dom"/>
</dbReference>
<dbReference type="VEuPathDB" id="VectorBase:SCAU009295"/>
<dbReference type="InterPro" id="IPR036236">
    <property type="entry name" value="Znf_C2H2_sf"/>
</dbReference>
<dbReference type="PANTHER" id="PTHR16515:SF49">
    <property type="entry name" value="GASTRULA ZINC FINGER PROTEIN XLCGF49.1-LIKE-RELATED"/>
    <property type="match status" value="1"/>
</dbReference>
<feature type="domain" description="MADF" evidence="13">
    <location>
        <begin position="1317"/>
        <end position="1412"/>
    </location>
</feature>
<keyword evidence="8" id="KW-0804">Transcription</keyword>
<feature type="domain" description="C2H2-type" evidence="12">
    <location>
        <begin position="1414"/>
        <end position="1442"/>
    </location>
</feature>
<evidence type="ECO:0000256" key="7">
    <source>
        <dbReference type="ARBA" id="ARBA00023125"/>
    </source>
</evidence>
<feature type="domain" description="C2H2-type" evidence="12">
    <location>
        <begin position="1600"/>
        <end position="1625"/>
    </location>
</feature>
<keyword evidence="2" id="KW-0479">Metal-binding</keyword>
<dbReference type="FunFam" id="3.30.160.60:FF:000072">
    <property type="entry name" value="zinc finger protein 143 isoform X1"/>
    <property type="match status" value="1"/>
</dbReference>
<dbReference type="PROSITE" id="PS00028">
    <property type="entry name" value="ZINC_FINGER_C2H2_1"/>
    <property type="match status" value="8"/>
</dbReference>
<reference evidence="14" key="2">
    <citation type="submission" date="2020-05" db="UniProtKB">
        <authorList>
            <consortium name="EnsemblMetazoa"/>
        </authorList>
    </citation>
    <scope>IDENTIFICATION</scope>
    <source>
        <strain evidence="14">USDA</strain>
    </source>
</reference>
<keyword evidence="4 10" id="KW-0863">Zinc-finger</keyword>
<dbReference type="SMART" id="SM00595">
    <property type="entry name" value="MADF"/>
    <property type="match status" value="4"/>
</dbReference>
<dbReference type="Pfam" id="PF00096">
    <property type="entry name" value="zf-C2H2"/>
    <property type="match status" value="4"/>
</dbReference>
<evidence type="ECO:0000256" key="9">
    <source>
        <dbReference type="ARBA" id="ARBA00023242"/>
    </source>
</evidence>
<accession>A0A1I8PM30</accession>
<feature type="region of interest" description="Disordered" evidence="11">
    <location>
        <begin position="488"/>
        <end position="531"/>
    </location>
</feature>
<feature type="compositionally biased region" description="Low complexity" evidence="11">
    <location>
        <begin position="593"/>
        <end position="602"/>
    </location>
</feature>
<feature type="domain" description="MADF" evidence="13">
    <location>
        <begin position="895"/>
        <end position="989"/>
    </location>
</feature>
<feature type="compositionally biased region" description="Basic residues" evidence="11">
    <location>
        <begin position="575"/>
        <end position="585"/>
    </location>
</feature>
<evidence type="ECO:0000256" key="3">
    <source>
        <dbReference type="ARBA" id="ARBA00022737"/>
    </source>
</evidence>
<feature type="region of interest" description="Disordered" evidence="11">
    <location>
        <begin position="742"/>
        <end position="776"/>
    </location>
</feature>
<dbReference type="GO" id="GO:0003677">
    <property type="term" value="F:DNA binding"/>
    <property type="evidence" value="ECO:0007669"/>
    <property type="project" value="UniProtKB-KW"/>
</dbReference>
<evidence type="ECO:0000256" key="8">
    <source>
        <dbReference type="ARBA" id="ARBA00023163"/>
    </source>
</evidence>
<feature type="domain" description="MADF" evidence="13">
    <location>
        <begin position="1212"/>
        <end position="1300"/>
    </location>
</feature>
<dbReference type="PROSITE" id="PS51029">
    <property type="entry name" value="MADF"/>
    <property type="match status" value="4"/>
</dbReference>
<proteinExistence type="predicted"/>
<feature type="compositionally biased region" description="Basic and acidic residues" evidence="11">
    <location>
        <begin position="1167"/>
        <end position="1179"/>
    </location>
</feature>
<evidence type="ECO:0000256" key="5">
    <source>
        <dbReference type="ARBA" id="ARBA00022833"/>
    </source>
</evidence>
<keyword evidence="5" id="KW-0862">Zinc</keyword>
<dbReference type="Pfam" id="PF12874">
    <property type="entry name" value="zf-met"/>
    <property type="match status" value="1"/>
</dbReference>
<feature type="region of interest" description="Disordered" evidence="11">
    <location>
        <begin position="1014"/>
        <end position="1039"/>
    </location>
</feature>
<feature type="domain" description="C2H2-type" evidence="12">
    <location>
        <begin position="991"/>
        <end position="1015"/>
    </location>
</feature>
<dbReference type="InterPro" id="IPR013087">
    <property type="entry name" value="Znf_C2H2_type"/>
</dbReference>
<dbReference type="GO" id="GO:0005634">
    <property type="term" value="C:nucleus"/>
    <property type="evidence" value="ECO:0007669"/>
    <property type="project" value="UniProtKB-SubCell"/>
</dbReference>
<dbReference type="InterPro" id="IPR050331">
    <property type="entry name" value="Zinc_finger"/>
</dbReference>
<keyword evidence="6" id="KW-0805">Transcription regulation</keyword>
<evidence type="ECO:0000256" key="10">
    <source>
        <dbReference type="PROSITE-ProRule" id="PRU00042"/>
    </source>
</evidence>
<dbReference type="GO" id="GO:0010468">
    <property type="term" value="P:regulation of gene expression"/>
    <property type="evidence" value="ECO:0007669"/>
    <property type="project" value="TreeGrafter"/>
</dbReference>
<evidence type="ECO:0000313" key="14">
    <source>
        <dbReference type="EnsemblMetazoa" id="SCAU009295-PA"/>
    </source>
</evidence>
<dbReference type="EnsemblMetazoa" id="SCAU009295-RA">
    <property type="protein sequence ID" value="SCAU009295-PA"/>
    <property type="gene ID" value="SCAU009295"/>
</dbReference>
<dbReference type="OrthoDB" id="8922241at2759"/>
<dbReference type="KEGG" id="scac:106085775"/>
<feature type="compositionally biased region" description="Basic residues" evidence="11">
    <location>
        <begin position="676"/>
        <end position="686"/>
    </location>
</feature>
<evidence type="ECO:0000256" key="1">
    <source>
        <dbReference type="ARBA" id="ARBA00004123"/>
    </source>
</evidence>
<feature type="region of interest" description="Disordered" evidence="11">
    <location>
        <begin position="653"/>
        <end position="687"/>
    </location>
</feature>
<name>A0A1I8PM30_STOCA</name>
<dbReference type="PANTHER" id="PTHR16515">
    <property type="entry name" value="PR DOMAIN ZINC FINGER PROTEIN"/>
    <property type="match status" value="1"/>
</dbReference>
<comment type="subcellular location">
    <subcellularLocation>
        <location evidence="1">Nucleus</location>
    </subcellularLocation>
</comment>
<organism evidence="14 15">
    <name type="scientific">Stomoxys calcitrans</name>
    <name type="common">Stable fly</name>
    <name type="synonym">Conops calcitrans</name>
    <dbReference type="NCBI Taxonomy" id="35570"/>
    <lineage>
        <taxon>Eukaryota</taxon>
        <taxon>Metazoa</taxon>
        <taxon>Ecdysozoa</taxon>
        <taxon>Arthropoda</taxon>
        <taxon>Hexapoda</taxon>
        <taxon>Insecta</taxon>
        <taxon>Pterygota</taxon>
        <taxon>Neoptera</taxon>
        <taxon>Endopterygota</taxon>
        <taxon>Diptera</taxon>
        <taxon>Brachycera</taxon>
        <taxon>Muscomorpha</taxon>
        <taxon>Muscoidea</taxon>
        <taxon>Muscidae</taxon>
        <taxon>Stomoxys</taxon>
    </lineage>
</organism>
<dbReference type="PROSITE" id="PS50157">
    <property type="entry name" value="ZINC_FINGER_C2H2_2"/>
    <property type="match status" value="8"/>
</dbReference>
<gene>
    <name evidence="14" type="primary">106085775</name>
</gene>
<evidence type="ECO:0000259" key="13">
    <source>
        <dbReference type="PROSITE" id="PS51029"/>
    </source>
</evidence>
<evidence type="ECO:0000256" key="2">
    <source>
        <dbReference type="ARBA" id="ARBA00022723"/>
    </source>
</evidence>
<protein>
    <submittedName>
        <fullName evidence="14">Uncharacterized protein</fullName>
    </submittedName>
</protein>
<feature type="domain" description="C2H2-type" evidence="12">
    <location>
        <begin position="1516"/>
        <end position="1543"/>
    </location>
</feature>
<evidence type="ECO:0000313" key="15">
    <source>
        <dbReference type="Proteomes" id="UP000095300"/>
    </source>
</evidence>
<dbReference type="EnsemblMetazoa" id="SCAU009295-RB">
    <property type="protein sequence ID" value="SCAU009295-PB"/>
    <property type="gene ID" value="SCAU009295"/>
</dbReference>
<feature type="compositionally biased region" description="Low complexity" evidence="11">
    <location>
        <begin position="286"/>
        <end position="296"/>
    </location>
</feature>
<evidence type="ECO:0000256" key="4">
    <source>
        <dbReference type="ARBA" id="ARBA00022771"/>
    </source>
</evidence>
<keyword evidence="7" id="KW-0238">DNA-binding</keyword>
<dbReference type="Proteomes" id="UP000095300">
    <property type="component" value="Unassembled WGS sequence"/>
</dbReference>
<dbReference type="STRING" id="35570.A0A1I8PM30"/>
<feature type="region of interest" description="Disordered" evidence="11">
    <location>
        <begin position="277"/>
        <end position="298"/>
    </location>
</feature>
<sequence>MLKTHSNALKMSKRTALDANSPQAMLHRALQQPLLLAPPPTPTKQKETTAIATMLQPLQSSLRVEDLNDPNSPHFPDHLGCGEVFTWHCEGEFYAVECRLCDDHPLCPLSEFPLHMEAWHTDWTGKLTIDGEDMDEEEDEEEQNDLYHVLALSPQNNEDSGLCDYDHDDDESGVGGQHLSPASQQMCEEEEEDVLEPFEQVLIEQENNIDTTQVNENDNQAVNERAADAGVGISVNEVKAAGAEEEREVMTEGDENTLTTTVLIASAETTISSNNVCAGETPPTAQTQEQQQQQQQLWNNKSKQYHNTILSAELKSTLKEENHQEANTLQQRENESLTVIRESLYNELCFSENSLSCCHSTAEQLQPSSQPPQQQHAQLTQATVKELTSDHDETTKVPKNCCWPEESYDSNKKQEIQQFPKPTEAGEIIAPQSQHPKDFIKPKTKQQSKDHIQLATNSAKKKSVVEITKVEILNVNNSLMANNNSAEAEMLAPNVKDNSPMPPRKRKRANGKCLSQEINIQPHKSNPPLRGKYLKSFKKFLQKSDTESLSGSEIVENDSSSPNSSPLHCASMEPKRRRLYSRACKKSPTNSLSSETNEYPSTSPSPPPTDCDSHTFLSPAHALEPEVPASPQSDKSSKIRYLVKQCERIAREHSSSAASTISSTSTCCSSNSSLNRGKRNSRRRRSLTPVEVCDIQPTVPLNDHILPIYDDSGNMSPEMLSEHLESLACSLLDYDDFPDDDHSVASTSLTGENILESSPSSPGSPKTEEEHFEFHEPREKLNKMHVLKLIELYQEHTRLWDQTHREFCEPHLCRQSWQDIAERWNAFCNRKFHITEVRIRISTLCQRYLKERERIQREGELDESAKFPYYEQMSFLEQHRSLQKRREVYEQQNEKILEIYQKHLVLWHVRCYKVRQVKERTKAFQSISSELKDIGIYLSSSGVQKRIRSLRKCYRLEKIRHLHAQVERMKFEPTFKHYERMQFLDKHIDPFVCRVCGKIFESLVSFKEHLESSSHGNILEEEDEDEEEPNKPANTSSNVTQDTIVCGTNEKFEISMNVKDLNSVSVFIKPLAMEQQSAVGCNKSSRRDASFNQFPMEDVIMEELIENVSQEDEEFAPKTLDTYLHSCDSPEDVTMFIDTTSNSDNILEFPLQSDDVASVKSSNTTSTRREDLPKLDGRKRTNKIRTYAADEEYHSGDGDTQSTRLSDDEIHKMISIYKRYRQLWDPNHLDYNTRSLRRQAWFALTTEFNKTIHRNFSWRSLYRKLIDYAKYYKKLTAEQNPNEIKWIFYKDLTFLDDVIAVSNELGRSIHQRSTTLKLIEIYRDLPQLWNIRDPDFNKRPVKQRNINIMCNRLQEETNKDMNPERIKNRIIELRTQYRGEKKKRLRCLNNKQKFFPEFEYYEEFSFIDAHIDPFECDICGMDFKRLTDFNNHLRKEHEPKRRRFRNDNGEETANGQNLDNVCHICGVKFSNRGNLGHHLIRHEGVRNFECSMCPKKFFTSHSLKVHVRTHTKECPYICEKCGLSFVNASKLNQHVLRHTDKKNFKCDHCPKAFFTAFERDRHTRWHLNIRDKDCPICGKSFVKGSSYYAHLMLHSDTKRFKCDKCDMKFAQYAGLYKHKKRYHST</sequence>
<feature type="domain" description="C2H2-type" evidence="12">
    <location>
        <begin position="1460"/>
        <end position="1487"/>
    </location>
</feature>
<feature type="domain" description="C2H2-type" evidence="12">
    <location>
        <begin position="1488"/>
        <end position="1515"/>
    </location>
</feature>
<feature type="domain" description="C2H2-type" evidence="12">
    <location>
        <begin position="1544"/>
        <end position="1571"/>
    </location>
</feature>
<feature type="compositionally biased region" description="Basic and acidic residues" evidence="11">
    <location>
        <begin position="766"/>
        <end position="776"/>
    </location>
</feature>
<dbReference type="Gene3D" id="3.30.160.60">
    <property type="entry name" value="Classic Zinc Finger"/>
    <property type="match status" value="4"/>
</dbReference>
<dbReference type="SUPFAM" id="SSF57667">
    <property type="entry name" value="beta-beta-alpha zinc fingers"/>
    <property type="match status" value="4"/>
</dbReference>